<keyword evidence="1" id="KW-0472">Membrane</keyword>
<dbReference type="OrthoDB" id="2150721at2759"/>
<name>A0A0L0GBS2_9EUKA</name>
<evidence type="ECO:0000313" key="3">
    <source>
        <dbReference type="Proteomes" id="UP000054560"/>
    </source>
</evidence>
<organism evidence="2 3">
    <name type="scientific">Sphaeroforma arctica JP610</name>
    <dbReference type="NCBI Taxonomy" id="667725"/>
    <lineage>
        <taxon>Eukaryota</taxon>
        <taxon>Ichthyosporea</taxon>
        <taxon>Ichthyophonida</taxon>
        <taxon>Sphaeroforma</taxon>
    </lineage>
</organism>
<sequence length="509" mass="57013">MSLIFGRRTSSGLLPSHSRRNNEKNDKFFFITKVAAVFVVSAVAIFYFVAKPTYTETSDVSIDIVDFGATAQVQPGNSKADSALAFDKDEEILNSIEDETINQVNDLVAADTPKPEPLEGMKYGAVRLPSGRAVNFVGSVCVGRAELAYVFDTEVEAAHMKDCCFGNAGTKHCTAVEIGLCQSMQTKIRQYASKPGRDIQFWTKKEVEQKKLRVLPGLTLWANTVTDNEQIGHLINKDLLFFNLHNDVEHMPKIDYFVFPKMAAPQGPHAVQFTETILGEMWEKNTFWGDQIQRKKDFPDHMVCFERAVEGEVLHDETVFDNMAQGDQFRQFAVENLGAKHFGEGCPPLDAVVLRRTEGTGLRSILNYDVIDRVFKRNGINSYKNVTVAGADDTTAHVNVFSNFGLMVASHSSQLKNLIFSAKNSIVIETKGTEVGYMDPSPFQEGVDEPLGIIYKVSNGHKPDYTSCPEDHGCTKLKKYKVDYWLDEEVFEADLLKVLEIRRERCGEL</sequence>
<keyword evidence="1" id="KW-1133">Transmembrane helix</keyword>
<protein>
    <submittedName>
        <fullName evidence="2">Uncharacterized protein</fullName>
    </submittedName>
</protein>
<dbReference type="GeneID" id="25902004"/>
<dbReference type="AlphaFoldDB" id="A0A0L0GBS2"/>
<evidence type="ECO:0000313" key="2">
    <source>
        <dbReference type="EMBL" id="KNC86341.1"/>
    </source>
</evidence>
<dbReference type="EMBL" id="KQ241656">
    <property type="protein sequence ID" value="KNC86341.1"/>
    <property type="molecule type" value="Genomic_DNA"/>
</dbReference>
<dbReference type="Proteomes" id="UP000054560">
    <property type="component" value="Unassembled WGS sequence"/>
</dbReference>
<feature type="transmembrane region" description="Helical" evidence="1">
    <location>
        <begin position="28"/>
        <end position="50"/>
    </location>
</feature>
<keyword evidence="1" id="KW-0812">Transmembrane</keyword>
<reference evidence="2 3" key="1">
    <citation type="submission" date="2011-02" db="EMBL/GenBank/DDBJ databases">
        <title>The Genome Sequence of Sphaeroforma arctica JP610.</title>
        <authorList>
            <consortium name="The Broad Institute Genome Sequencing Platform"/>
            <person name="Russ C."/>
            <person name="Cuomo C."/>
            <person name="Young S.K."/>
            <person name="Zeng Q."/>
            <person name="Gargeya S."/>
            <person name="Alvarado L."/>
            <person name="Berlin A."/>
            <person name="Chapman S.B."/>
            <person name="Chen Z."/>
            <person name="Freedman E."/>
            <person name="Gellesch M."/>
            <person name="Goldberg J."/>
            <person name="Griggs A."/>
            <person name="Gujja S."/>
            <person name="Heilman E."/>
            <person name="Heiman D."/>
            <person name="Howarth C."/>
            <person name="Mehta T."/>
            <person name="Neiman D."/>
            <person name="Pearson M."/>
            <person name="Roberts A."/>
            <person name="Saif S."/>
            <person name="Shea T."/>
            <person name="Shenoy N."/>
            <person name="Sisk P."/>
            <person name="Stolte C."/>
            <person name="Sykes S."/>
            <person name="White J."/>
            <person name="Yandava C."/>
            <person name="Burger G."/>
            <person name="Gray M.W."/>
            <person name="Holland P.W.H."/>
            <person name="King N."/>
            <person name="Lang F.B.F."/>
            <person name="Roger A.J."/>
            <person name="Ruiz-Trillo I."/>
            <person name="Haas B."/>
            <person name="Nusbaum C."/>
            <person name="Birren B."/>
        </authorList>
    </citation>
    <scope>NUCLEOTIDE SEQUENCE [LARGE SCALE GENOMIC DNA]</scope>
    <source>
        <strain evidence="2 3">JP610</strain>
    </source>
</reference>
<proteinExistence type="predicted"/>
<keyword evidence="3" id="KW-1185">Reference proteome</keyword>
<dbReference type="eggNOG" id="ENOG502T0C2">
    <property type="taxonomic scope" value="Eukaryota"/>
</dbReference>
<evidence type="ECO:0000256" key="1">
    <source>
        <dbReference type="SAM" id="Phobius"/>
    </source>
</evidence>
<gene>
    <name evidence="2" type="ORF">SARC_01500</name>
</gene>
<accession>A0A0L0GBS2</accession>
<dbReference type="RefSeq" id="XP_014160243.1">
    <property type="nucleotide sequence ID" value="XM_014304768.1"/>
</dbReference>